<evidence type="ECO:0000256" key="2">
    <source>
        <dbReference type="ARBA" id="ARBA00023315"/>
    </source>
</evidence>
<dbReference type="PANTHER" id="PTHR43877">
    <property type="entry name" value="AMINOALKYLPHOSPHONATE N-ACETYLTRANSFERASE-RELATED-RELATED"/>
    <property type="match status" value="1"/>
</dbReference>
<evidence type="ECO:0000256" key="1">
    <source>
        <dbReference type="ARBA" id="ARBA00022679"/>
    </source>
</evidence>
<sequence>MTQDWRLRRATAADAPAVAMVAAASFLETFAGILPGEDVVAHCARNSSPARFAGWADDAASVVTLAEHPVGHAPVGYSLLTRPDLPIEPLDGDIELRRIYALSVTRGTGLGHRLMALALEDAAALGGKRLLLGVLGTNKRARDFYEREGFTLAGTRRFNVGAGWYDDVIYARAL</sequence>
<dbReference type="InterPro" id="IPR016181">
    <property type="entry name" value="Acyl_CoA_acyltransferase"/>
</dbReference>
<evidence type="ECO:0000313" key="5">
    <source>
        <dbReference type="Proteomes" id="UP000197290"/>
    </source>
</evidence>
<dbReference type="InterPro" id="IPR000182">
    <property type="entry name" value="GNAT_dom"/>
</dbReference>
<protein>
    <submittedName>
        <fullName evidence="4">Protease synthase and sporulation negative regulatory protein PAI 1</fullName>
        <ecNumber evidence="4">2.3.1.-</ecNumber>
    </submittedName>
</protein>
<dbReference type="AlphaFoldDB" id="A0A245ZW74"/>
<dbReference type="PROSITE" id="PS51186">
    <property type="entry name" value="GNAT"/>
    <property type="match status" value="1"/>
</dbReference>
<dbReference type="GO" id="GO:0006508">
    <property type="term" value="P:proteolysis"/>
    <property type="evidence" value="ECO:0007669"/>
    <property type="project" value="UniProtKB-KW"/>
</dbReference>
<reference evidence="4 5" key="1">
    <citation type="submission" date="2017-03" db="EMBL/GenBank/DDBJ databases">
        <title>Genome sequence of Sphingomonas dokdonensis DSM 21029.</title>
        <authorList>
            <person name="Poehlein A."/>
            <person name="Wuebbeler J.H."/>
            <person name="Steinbuechel A."/>
            <person name="Daniel R."/>
        </authorList>
    </citation>
    <scope>NUCLEOTIDE SEQUENCE [LARGE SCALE GENOMIC DNA]</scope>
    <source>
        <strain evidence="4 5">DSM 21029</strain>
    </source>
</reference>
<name>A0A245ZW74_9SPHN</name>
<evidence type="ECO:0000259" key="3">
    <source>
        <dbReference type="PROSITE" id="PS51186"/>
    </source>
</evidence>
<dbReference type="InterPro" id="IPR050832">
    <property type="entry name" value="Bact_Acetyltransf"/>
</dbReference>
<gene>
    <name evidence="4" type="primary">paiA_1</name>
    <name evidence="4" type="ORF">SPDO_08830</name>
</gene>
<accession>A0A245ZW74</accession>
<keyword evidence="1 4" id="KW-0808">Transferase</keyword>
<keyword evidence="4" id="KW-0645">Protease</keyword>
<dbReference type="Gene3D" id="3.40.630.30">
    <property type="match status" value="1"/>
</dbReference>
<dbReference type="EC" id="2.3.1.-" evidence="4"/>
<keyword evidence="4" id="KW-0378">Hydrolase</keyword>
<proteinExistence type="predicted"/>
<comment type="caution">
    <text evidence="4">The sequence shown here is derived from an EMBL/GenBank/DDBJ whole genome shotgun (WGS) entry which is preliminary data.</text>
</comment>
<keyword evidence="2 4" id="KW-0012">Acyltransferase</keyword>
<organism evidence="4 5">
    <name type="scientific">Sphingomonas dokdonensis</name>
    <dbReference type="NCBI Taxonomy" id="344880"/>
    <lineage>
        <taxon>Bacteria</taxon>
        <taxon>Pseudomonadati</taxon>
        <taxon>Pseudomonadota</taxon>
        <taxon>Alphaproteobacteria</taxon>
        <taxon>Sphingomonadales</taxon>
        <taxon>Sphingomonadaceae</taxon>
        <taxon>Sphingomonas</taxon>
    </lineage>
</organism>
<evidence type="ECO:0000313" key="4">
    <source>
        <dbReference type="EMBL" id="OWK33994.1"/>
    </source>
</evidence>
<dbReference type="RefSeq" id="WP_088366167.1">
    <property type="nucleotide sequence ID" value="NZ_NBBI01000001.1"/>
</dbReference>
<dbReference type="GO" id="GO:0008233">
    <property type="term" value="F:peptidase activity"/>
    <property type="evidence" value="ECO:0007669"/>
    <property type="project" value="UniProtKB-KW"/>
</dbReference>
<keyword evidence="5" id="KW-1185">Reference proteome</keyword>
<dbReference type="Pfam" id="PF00583">
    <property type="entry name" value="Acetyltransf_1"/>
    <property type="match status" value="1"/>
</dbReference>
<feature type="domain" description="N-acetyltransferase" evidence="3">
    <location>
        <begin position="5"/>
        <end position="174"/>
    </location>
</feature>
<dbReference type="Proteomes" id="UP000197290">
    <property type="component" value="Unassembled WGS sequence"/>
</dbReference>
<dbReference type="GO" id="GO:0016747">
    <property type="term" value="F:acyltransferase activity, transferring groups other than amino-acyl groups"/>
    <property type="evidence" value="ECO:0007669"/>
    <property type="project" value="InterPro"/>
</dbReference>
<dbReference type="SUPFAM" id="SSF55729">
    <property type="entry name" value="Acyl-CoA N-acyltransferases (Nat)"/>
    <property type="match status" value="1"/>
</dbReference>
<dbReference type="OrthoDB" id="7205533at2"/>
<dbReference type="EMBL" id="NBBI01000001">
    <property type="protein sequence ID" value="OWK33994.1"/>
    <property type="molecule type" value="Genomic_DNA"/>
</dbReference>